<organism evidence="1 2">
    <name type="scientific">Aminobacter anthyllidis</name>
    <dbReference type="NCBI Taxonomy" id="1035067"/>
    <lineage>
        <taxon>Bacteria</taxon>
        <taxon>Pseudomonadati</taxon>
        <taxon>Pseudomonadota</taxon>
        <taxon>Alphaproteobacteria</taxon>
        <taxon>Hyphomicrobiales</taxon>
        <taxon>Phyllobacteriaceae</taxon>
        <taxon>Aminobacter</taxon>
    </lineage>
</organism>
<dbReference type="Proteomes" id="UP001138921">
    <property type="component" value="Unassembled WGS sequence"/>
</dbReference>
<name>A0A9X1A704_9HYPH</name>
<proteinExistence type="predicted"/>
<evidence type="ECO:0000313" key="2">
    <source>
        <dbReference type="Proteomes" id="UP001138921"/>
    </source>
</evidence>
<dbReference type="EMBL" id="JAFLWW010000001">
    <property type="protein sequence ID" value="MBT1154419.1"/>
    <property type="molecule type" value="Genomic_DNA"/>
</dbReference>
<comment type="caution">
    <text evidence="1">The sequence shown here is derived from an EMBL/GenBank/DDBJ whole genome shotgun (WGS) entry which is preliminary data.</text>
</comment>
<dbReference type="RefSeq" id="WP_214385618.1">
    <property type="nucleotide sequence ID" value="NZ_JAFLWW010000001.1"/>
</dbReference>
<keyword evidence="2" id="KW-1185">Reference proteome</keyword>
<gene>
    <name evidence="1" type="ORF">J1C56_02315</name>
</gene>
<sequence>MEQTSPWVPQENGTYLPSADLVKAVRENPDQYPNAVDDFTALSGLPREEVEAIIRNPMGSGGMFDNPVVNALTYNLKLGQAAVRGVGEAAGWATKKLVSEDAGQFVQDAVGRAQNPVFDTERDVGEKIAEVAGQAAPAVAGGVAAGGVIAGGVVGAGISTLTFGDEDNVANLANDYADNWTPDILVIQDEDDADTRAFKNMASNLIVDLATAGLGHGIAKVYRLVKEVPSGFVDMNALKQMGDELGVNLRDTEGATSSATKALENTAIRAVDEVPPQVEAEVITKAAAREKVAQRIYEKETGTAPVETPATPEEVQAWRQETLGPIQRDLNRSKEVNVGLRQHLKGFEEGPAYSKYAAHSEQVMKAVNAGNYEAVIKLSREIDKMPDAATVGHVYKTSVLRASLDRLEKNFEVILERIREDPSIQTKVAWKELAEDFHANKVKLAEEWRNIGHSSAYAFLTRKGVKFDDSVLASLKDGEAELAKELREKGYTLFSSKAEFMSSKMLNLKEMGYDPLKVLSELNLMFDEFDKARAGVLDNLKHNKLAKLTKAEREHLEGSFMRWLNDMRNSAMLGQPSTSFLEALSNTIQNASLPITQHVLRGNIGRAYREYLGYGTALGRTWDTFKKSFVQGKGVMDDFDVADAQRANGASLLGFDLTRDYTTLANEGKWARYVFYRLWDFASTLSIASSEASKALRGAGLAYADGLELALKQGATKPQAKKMALEYAQKQFNPDGSFKDAALRLDVQSTAWQSVFDTRYGTGRLAQAVDNFRQHKNPVINVMAGIAVPFWRTLVNIGSNSFQSIQPIPSVLLKPLARTKYGSKVVGLTKFLDDFTGSNGLAAQQRAIGRQRLGYMTMAGGWALMQSGTIDITGPSGFRSWDAKQAEQQEYPASSLIVGGKAIDLTRLLPFSAPLLLLGTIKDMQRENELQMKDGNYVAANDSAYEFAATYGSALGVLSWSLMSDAAAFRGVGDVWDALVNVAKEGDPRALVKLSENYAKQFTPAALRVAGKNSGMVTGDWSQHSAQGFLNEVLASAGFHTGYQRLNFLGQPLVDKHRGLDPMNTKDVRTDDLLFREYTLLNRAGDLGLRAPGPTEVYDKAFWKNLGVQPGTIDWLFGNDTPSLTEMKTKDGANAYDRYRDLLYKGTASADIQKTTGSVGDRIDIGTVVVRKGENLEAALRRTIASPGYQNLTADARAKVFKTIHGVFTKNAKDYLADNLMVDPSIFEGSRYGTPTLSPEPLDPTVGAVKALAGDVQRTRGLPRSLDEIFAITP</sequence>
<reference evidence="1" key="2">
    <citation type="submission" date="2021-03" db="EMBL/GenBank/DDBJ databases">
        <authorList>
            <person name="Artuso I."/>
            <person name="Turrini P."/>
            <person name="Pirolo M."/>
            <person name="Lugli G.A."/>
            <person name="Ventura M."/>
            <person name="Visca P."/>
        </authorList>
    </citation>
    <scope>NUCLEOTIDE SEQUENCE</scope>
    <source>
        <strain evidence="1">LMG 26462</strain>
    </source>
</reference>
<dbReference type="AlphaFoldDB" id="A0A9X1A704"/>
<evidence type="ECO:0000313" key="1">
    <source>
        <dbReference type="EMBL" id="MBT1154419.1"/>
    </source>
</evidence>
<accession>A0A9X1A704</accession>
<protein>
    <submittedName>
        <fullName evidence="1">Uncharacterized protein</fullName>
    </submittedName>
</protein>
<reference evidence="1" key="1">
    <citation type="journal article" date="2021" name="Microorganisms">
        <title>Phylogenomic Reconstruction and Metabolic Potential of the Genus Aminobacter.</title>
        <authorList>
            <person name="Artuso I."/>
            <person name="Turrini P."/>
            <person name="Pirolo M."/>
            <person name="Lugli G.A."/>
            <person name="Ventura M."/>
            <person name="Visca P."/>
        </authorList>
    </citation>
    <scope>NUCLEOTIDE SEQUENCE</scope>
    <source>
        <strain evidence="1">LMG 26462</strain>
    </source>
</reference>